<evidence type="ECO:0000256" key="7">
    <source>
        <dbReference type="PROSITE-ProRule" id="PRU00423"/>
    </source>
</evidence>
<evidence type="ECO:0000256" key="4">
    <source>
        <dbReference type="ARBA" id="ARBA00022679"/>
    </source>
</evidence>
<keyword evidence="2" id="KW-0597">Phosphoprotein</keyword>
<dbReference type="SUPFAM" id="SSF52794">
    <property type="entry name" value="PTS system IIB component-like"/>
    <property type="match status" value="1"/>
</dbReference>
<evidence type="ECO:0000256" key="6">
    <source>
        <dbReference type="ARBA" id="ARBA00022777"/>
    </source>
</evidence>
<evidence type="ECO:0000256" key="3">
    <source>
        <dbReference type="ARBA" id="ARBA00022597"/>
    </source>
</evidence>
<evidence type="ECO:0000256" key="8">
    <source>
        <dbReference type="SAM" id="MobiDB-lite"/>
    </source>
</evidence>
<dbReference type="InterPro" id="IPR003501">
    <property type="entry name" value="PTS_EIIB_2/3"/>
</dbReference>
<proteinExistence type="predicted"/>
<dbReference type="PROSITE" id="PS51100">
    <property type="entry name" value="PTS_EIIB_TYPE_3"/>
    <property type="match status" value="1"/>
</dbReference>
<feature type="domain" description="PTS EIIB type-3" evidence="9">
    <location>
        <begin position="1"/>
        <end position="105"/>
    </location>
</feature>
<evidence type="ECO:0000313" key="11">
    <source>
        <dbReference type="Proteomes" id="UP001054811"/>
    </source>
</evidence>
<dbReference type="Proteomes" id="UP001054811">
    <property type="component" value="Chromosome"/>
</dbReference>
<dbReference type="Gene3D" id="3.40.50.2300">
    <property type="match status" value="1"/>
</dbReference>
<evidence type="ECO:0000256" key="5">
    <source>
        <dbReference type="ARBA" id="ARBA00022683"/>
    </source>
</evidence>
<feature type="compositionally biased region" description="Pro residues" evidence="8">
    <location>
        <begin position="112"/>
        <end position="123"/>
    </location>
</feature>
<organism evidence="10 11">
    <name type="scientific">Microbacterium elymi</name>
    <dbReference type="NCBI Taxonomy" id="2909587"/>
    <lineage>
        <taxon>Bacteria</taxon>
        <taxon>Bacillati</taxon>
        <taxon>Actinomycetota</taxon>
        <taxon>Actinomycetes</taxon>
        <taxon>Micrococcales</taxon>
        <taxon>Microbacteriaceae</taxon>
        <taxon>Microbacterium</taxon>
    </lineage>
</organism>
<dbReference type="InterPro" id="IPR013012">
    <property type="entry name" value="PTS_EIIB_3"/>
</dbReference>
<keyword evidence="1" id="KW-0813">Transport</keyword>
<dbReference type="EMBL" id="CP091139">
    <property type="protein sequence ID" value="UJP11832.2"/>
    <property type="molecule type" value="Genomic_DNA"/>
</dbReference>
<accession>A0ABY3SST7</accession>
<evidence type="ECO:0000259" key="9">
    <source>
        <dbReference type="PROSITE" id="PS51100"/>
    </source>
</evidence>
<sequence length="134" mass="13917">MKIIVMCGAGASSTFVAQRLRGAIAERGLAHSAAAVSLASLPGCLDAADVLLLGPHLSDRRPQLERDAAAHGVRVAVLPGDIFGDRDGRRALALADEVAHAPISPADAAPTDIPPISIPPINIPPERADERNQR</sequence>
<dbReference type="Pfam" id="PF02302">
    <property type="entry name" value="PTS_IIB"/>
    <property type="match status" value="1"/>
</dbReference>
<keyword evidence="4" id="KW-0808">Transferase</keyword>
<name>A0ABY3SST7_9MICO</name>
<dbReference type="PANTHER" id="PTHR34581:SF2">
    <property type="entry name" value="PTS SYSTEM N,N'-DIACETYLCHITOBIOSE-SPECIFIC EIIB COMPONENT"/>
    <property type="match status" value="1"/>
</dbReference>
<keyword evidence="3 10" id="KW-0762">Sugar transport</keyword>
<gene>
    <name evidence="10" type="ORF">L2X98_09370</name>
</gene>
<dbReference type="RefSeq" id="WP_259612385.1">
    <property type="nucleotide sequence ID" value="NZ_CP091139.2"/>
</dbReference>
<keyword evidence="11" id="KW-1185">Reference proteome</keyword>
<dbReference type="InterPro" id="IPR036095">
    <property type="entry name" value="PTS_EIIB-like_sf"/>
</dbReference>
<keyword evidence="6" id="KW-0418">Kinase</keyword>
<keyword evidence="5" id="KW-0598">Phosphotransferase system</keyword>
<protein>
    <submittedName>
        <fullName evidence="10">PTS sugar transporter</fullName>
    </submittedName>
</protein>
<reference evidence="10" key="1">
    <citation type="submission" date="2022-01" db="EMBL/GenBank/DDBJ databases">
        <title>Microbacterium eymi and Microbacterium rhizovicinus sp. nov., isolated from the rhizospheric soil of Elymus tsukushiensis, a plant native to the Dokdo Islands, Republic of Korea.</title>
        <authorList>
            <person name="Hwang Y.J."/>
        </authorList>
    </citation>
    <scope>NUCLEOTIDE SEQUENCE</scope>
    <source>
        <strain evidence="10">KUDC0405</strain>
    </source>
</reference>
<evidence type="ECO:0000313" key="10">
    <source>
        <dbReference type="EMBL" id="UJP11832.2"/>
    </source>
</evidence>
<dbReference type="InterPro" id="IPR051819">
    <property type="entry name" value="PTS_sugar-specific_EIIB"/>
</dbReference>
<feature type="modified residue" description="Phosphocysteine; by EIIA" evidence="7">
    <location>
        <position position="7"/>
    </location>
</feature>
<feature type="region of interest" description="Disordered" evidence="8">
    <location>
        <begin position="103"/>
        <end position="134"/>
    </location>
</feature>
<evidence type="ECO:0000256" key="1">
    <source>
        <dbReference type="ARBA" id="ARBA00022448"/>
    </source>
</evidence>
<dbReference type="PANTHER" id="PTHR34581">
    <property type="entry name" value="PTS SYSTEM N,N'-DIACETYLCHITOBIOSE-SPECIFIC EIIB COMPONENT"/>
    <property type="match status" value="1"/>
</dbReference>
<evidence type="ECO:0000256" key="2">
    <source>
        <dbReference type="ARBA" id="ARBA00022553"/>
    </source>
</evidence>